<accession>A0A132EIK3</accession>
<keyword evidence="1" id="KW-0472">Membrane</keyword>
<evidence type="ECO:0000313" key="2">
    <source>
        <dbReference type="EMBL" id="KWF30939.1"/>
    </source>
</evidence>
<proteinExistence type="predicted"/>
<dbReference type="Proteomes" id="UP000062912">
    <property type="component" value="Unassembled WGS sequence"/>
</dbReference>
<dbReference type="RefSeq" id="WP_060241126.1">
    <property type="nucleotide sequence ID" value="NZ_LPJR01000025.1"/>
</dbReference>
<protein>
    <submittedName>
        <fullName evidence="2">Uncharacterized protein</fullName>
    </submittedName>
</protein>
<gene>
    <name evidence="2" type="ORF">WT56_13140</name>
</gene>
<dbReference type="AlphaFoldDB" id="A0A132EIK3"/>
<evidence type="ECO:0000256" key="1">
    <source>
        <dbReference type="SAM" id="Phobius"/>
    </source>
</evidence>
<comment type="caution">
    <text evidence="2">The sequence shown here is derived from an EMBL/GenBank/DDBJ whole genome shotgun (WGS) entry which is preliminary data.</text>
</comment>
<keyword evidence="1" id="KW-0812">Transmembrane</keyword>
<name>A0A132EIK3_9BURK</name>
<feature type="transmembrane region" description="Helical" evidence="1">
    <location>
        <begin position="57"/>
        <end position="76"/>
    </location>
</feature>
<dbReference type="EMBL" id="LPJR01000025">
    <property type="protein sequence ID" value="KWF30939.1"/>
    <property type="molecule type" value="Genomic_DNA"/>
</dbReference>
<sequence length="103" mass="10486">MKARAPADAPESQRRALLARMAATRAELSASNHVIEMTGRISSGGNAGHATTRLPSLGGSSGAAIAIVLAGFAVLGPRRLLTTIVRAGLASLIGRMARDVVAK</sequence>
<evidence type="ECO:0000313" key="3">
    <source>
        <dbReference type="Proteomes" id="UP000062912"/>
    </source>
</evidence>
<keyword evidence="1" id="KW-1133">Transmembrane helix</keyword>
<organism evidence="2 3">
    <name type="scientific">Burkholderia pseudomultivorans</name>
    <dbReference type="NCBI Taxonomy" id="1207504"/>
    <lineage>
        <taxon>Bacteria</taxon>
        <taxon>Pseudomonadati</taxon>
        <taxon>Pseudomonadota</taxon>
        <taxon>Betaproteobacteria</taxon>
        <taxon>Burkholderiales</taxon>
        <taxon>Burkholderiaceae</taxon>
        <taxon>Burkholderia</taxon>
        <taxon>Burkholderia cepacia complex</taxon>
    </lineage>
</organism>
<reference evidence="2 3" key="1">
    <citation type="submission" date="2015-11" db="EMBL/GenBank/DDBJ databases">
        <title>Expanding the genomic diversity of Burkholderia species for the development of highly accurate diagnostics.</title>
        <authorList>
            <person name="Sahl J."/>
            <person name="Keim P."/>
            <person name="Wagner D."/>
        </authorList>
    </citation>
    <scope>NUCLEOTIDE SEQUENCE [LARGE SCALE GENOMIC DNA]</scope>
    <source>
        <strain evidence="2 3">MSMB368WGS</strain>
    </source>
</reference>
<dbReference type="OrthoDB" id="9035634at2"/>